<keyword evidence="1" id="KW-0472">Membrane</keyword>
<keyword evidence="1" id="KW-0812">Transmembrane</keyword>
<feature type="transmembrane region" description="Helical" evidence="1">
    <location>
        <begin position="14"/>
        <end position="36"/>
    </location>
</feature>
<dbReference type="Pfam" id="PF03703">
    <property type="entry name" value="bPH_2"/>
    <property type="match status" value="1"/>
</dbReference>
<keyword evidence="4" id="KW-1185">Reference proteome</keyword>
<comment type="caution">
    <text evidence="3">The sequence shown here is derived from an EMBL/GenBank/DDBJ whole genome shotgun (WGS) entry which is preliminary data.</text>
</comment>
<accession>A0A0R1HMF3</accession>
<dbReference type="PATRIC" id="fig|1302272.5.peg.2295"/>
<dbReference type="STRING" id="1302272.FC96_GL002247"/>
<dbReference type="AlphaFoldDB" id="A0A0R1HMF3"/>
<dbReference type="OrthoDB" id="1750577at2"/>
<protein>
    <recommendedName>
        <fullName evidence="2">YdbS-like PH domain-containing protein</fullName>
    </recommendedName>
</protein>
<keyword evidence="1" id="KW-1133">Transmembrane helix</keyword>
<dbReference type="EMBL" id="AZCX01000006">
    <property type="protein sequence ID" value="KRK47760.1"/>
    <property type="molecule type" value="Genomic_DNA"/>
</dbReference>
<sequence>MQTSHQLPSEIKSVWRMSAFGSLLIGIVIIGLLILANHFWSWPFWLAAVAGVLVVLDVVVELSIVPYRYRFWRYAINENDVEIESGFFFHHETAIPITRIQNVTLSAGPILQWFKLKTVIIETAADRYEIEAVLPETAETLKVRIMTLAARKDVEDA</sequence>
<reference evidence="3 4" key="1">
    <citation type="journal article" date="2015" name="Genome Announc.">
        <title>Expanding the biotechnology potential of lactobacilli through comparative genomics of 213 strains and associated genera.</title>
        <authorList>
            <person name="Sun Z."/>
            <person name="Harris H.M."/>
            <person name="McCann A."/>
            <person name="Guo C."/>
            <person name="Argimon S."/>
            <person name="Zhang W."/>
            <person name="Yang X."/>
            <person name="Jeffery I.B."/>
            <person name="Cooney J.C."/>
            <person name="Kagawa T.F."/>
            <person name="Liu W."/>
            <person name="Song Y."/>
            <person name="Salvetti E."/>
            <person name="Wrobel A."/>
            <person name="Rasinkangas P."/>
            <person name="Parkhill J."/>
            <person name="Rea M.C."/>
            <person name="O'Sullivan O."/>
            <person name="Ritari J."/>
            <person name="Douillard F.P."/>
            <person name="Paul Ross R."/>
            <person name="Yang R."/>
            <person name="Briner A.E."/>
            <person name="Felis G.E."/>
            <person name="de Vos W.M."/>
            <person name="Barrangou R."/>
            <person name="Klaenhammer T.R."/>
            <person name="Caufield P.W."/>
            <person name="Cui Y."/>
            <person name="Zhang H."/>
            <person name="O'Toole P.W."/>
        </authorList>
    </citation>
    <scope>NUCLEOTIDE SEQUENCE [LARGE SCALE GENOMIC DNA]</scope>
    <source>
        <strain evidence="3 4">JCM 15530</strain>
    </source>
</reference>
<name>A0A0R1HMF3_9LACO</name>
<feature type="domain" description="YdbS-like PH" evidence="2">
    <location>
        <begin position="69"/>
        <end position="141"/>
    </location>
</feature>
<dbReference type="RefSeq" id="WP_054661161.1">
    <property type="nucleotide sequence ID" value="NZ_AZCX01000006.1"/>
</dbReference>
<feature type="transmembrane region" description="Helical" evidence="1">
    <location>
        <begin position="42"/>
        <end position="64"/>
    </location>
</feature>
<dbReference type="PANTHER" id="PTHR34473">
    <property type="entry name" value="UPF0699 TRANSMEMBRANE PROTEIN YDBS"/>
    <property type="match status" value="1"/>
</dbReference>
<evidence type="ECO:0000313" key="4">
    <source>
        <dbReference type="Proteomes" id="UP000050911"/>
    </source>
</evidence>
<dbReference type="Proteomes" id="UP000050911">
    <property type="component" value="Unassembled WGS sequence"/>
</dbReference>
<proteinExistence type="predicted"/>
<evidence type="ECO:0000313" key="3">
    <source>
        <dbReference type="EMBL" id="KRK47760.1"/>
    </source>
</evidence>
<dbReference type="PANTHER" id="PTHR34473:SF2">
    <property type="entry name" value="UPF0699 TRANSMEMBRANE PROTEIN YDBT"/>
    <property type="match status" value="1"/>
</dbReference>
<gene>
    <name evidence="3" type="ORF">FC96_GL002247</name>
</gene>
<dbReference type="InterPro" id="IPR005182">
    <property type="entry name" value="YdbS-like_PH"/>
</dbReference>
<evidence type="ECO:0000259" key="2">
    <source>
        <dbReference type="Pfam" id="PF03703"/>
    </source>
</evidence>
<organism evidence="3 4">
    <name type="scientific">Secundilactobacillus kimchicus JCM 15530</name>
    <dbReference type="NCBI Taxonomy" id="1302272"/>
    <lineage>
        <taxon>Bacteria</taxon>
        <taxon>Bacillati</taxon>
        <taxon>Bacillota</taxon>
        <taxon>Bacilli</taxon>
        <taxon>Lactobacillales</taxon>
        <taxon>Lactobacillaceae</taxon>
        <taxon>Secundilactobacillus</taxon>
    </lineage>
</organism>
<evidence type="ECO:0000256" key="1">
    <source>
        <dbReference type="SAM" id="Phobius"/>
    </source>
</evidence>